<feature type="active site" evidence="7">
    <location>
        <position position="60"/>
    </location>
</feature>
<dbReference type="GO" id="GO:0004719">
    <property type="term" value="F:protein-L-isoaspartate (D-aspartate) O-methyltransferase activity"/>
    <property type="evidence" value="ECO:0007669"/>
    <property type="project" value="UniProtKB-UniRule"/>
</dbReference>
<dbReference type="GO" id="GO:0030091">
    <property type="term" value="P:protein repair"/>
    <property type="evidence" value="ECO:0007669"/>
    <property type="project" value="UniProtKB-UniRule"/>
</dbReference>
<evidence type="ECO:0000256" key="6">
    <source>
        <dbReference type="ARBA" id="ARBA00022691"/>
    </source>
</evidence>
<dbReference type="Pfam" id="PF01135">
    <property type="entry name" value="PCMT"/>
    <property type="match status" value="1"/>
</dbReference>
<name>A0A7V5LHZ2_CALAY</name>
<dbReference type="SUPFAM" id="SSF53335">
    <property type="entry name" value="S-adenosyl-L-methionine-dependent methyltransferases"/>
    <property type="match status" value="1"/>
</dbReference>
<proteinExistence type="inferred from homology"/>
<evidence type="ECO:0000256" key="1">
    <source>
        <dbReference type="ARBA" id="ARBA00004496"/>
    </source>
</evidence>
<dbReference type="PANTHER" id="PTHR11579:SF0">
    <property type="entry name" value="PROTEIN-L-ISOASPARTATE(D-ASPARTATE) O-METHYLTRANSFERASE"/>
    <property type="match status" value="1"/>
</dbReference>
<evidence type="ECO:0000256" key="2">
    <source>
        <dbReference type="ARBA" id="ARBA00005369"/>
    </source>
</evidence>
<dbReference type="InterPro" id="IPR029063">
    <property type="entry name" value="SAM-dependent_MTases_sf"/>
</dbReference>
<dbReference type="PANTHER" id="PTHR11579">
    <property type="entry name" value="PROTEIN-L-ISOASPARTATE O-METHYLTRANSFERASE"/>
    <property type="match status" value="1"/>
</dbReference>
<gene>
    <name evidence="7" type="primary">pcm</name>
    <name evidence="8" type="ORF">ENL21_00215</name>
</gene>
<comment type="catalytic activity">
    <reaction evidence="7">
        <text>[protein]-L-isoaspartate + S-adenosyl-L-methionine = [protein]-L-isoaspartate alpha-methyl ester + S-adenosyl-L-homocysteine</text>
        <dbReference type="Rhea" id="RHEA:12705"/>
        <dbReference type="Rhea" id="RHEA-COMP:12143"/>
        <dbReference type="Rhea" id="RHEA-COMP:12144"/>
        <dbReference type="ChEBI" id="CHEBI:57856"/>
        <dbReference type="ChEBI" id="CHEBI:59789"/>
        <dbReference type="ChEBI" id="CHEBI:90596"/>
        <dbReference type="ChEBI" id="CHEBI:90598"/>
        <dbReference type="EC" id="2.1.1.77"/>
    </reaction>
</comment>
<evidence type="ECO:0000256" key="5">
    <source>
        <dbReference type="ARBA" id="ARBA00022679"/>
    </source>
</evidence>
<accession>A0A7V5LHZ2</accession>
<evidence type="ECO:0000256" key="3">
    <source>
        <dbReference type="ARBA" id="ARBA00022490"/>
    </source>
</evidence>
<dbReference type="NCBIfam" id="NF001453">
    <property type="entry name" value="PRK00312.1"/>
    <property type="match status" value="1"/>
</dbReference>
<comment type="function">
    <text evidence="7">Catalyzes the methyl esterification of L-isoaspartyl residues in peptides and proteins that result from spontaneous decomposition of normal L-aspartyl and L-asparaginyl residues. It plays a role in the repair and/or degradation of damaged proteins.</text>
</comment>
<dbReference type="FunFam" id="3.40.50.150:FF:000010">
    <property type="entry name" value="Protein-L-isoaspartate O-methyltransferase"/>
    <property type="match status" value="1"/>
</dbReference>
<evidence type="ECO:0000256" key="4">
    <source>
        <dbReference type="ARBA" id="ARBA00022603"/>
    </source>
</evidence>
<keyword evidence="6 7" id="KW-0949">S-adenosyl-L-methionine</keyword>
<dbReference type="AlphaFoldDB" id="A0A7V5LHZ2"/>
<protein>
    <recommendedName>
        <fullName evidence="7">Protein-L-isoaspartate O-methyltransferase</fullName>
        <ecNumber evidence="7">2.1.1.77</ecNumber>
    </recommendedName>
    <alternativeName>
        <fullName evidence="7">L-isoaspartyl protein carboxyl methyltransferase</fullName>
    </alternativeName>
    <alternativeName>
        <fullName evidence="7">Protein L-isoaspartyl methyltransferase</fullName>
    </alternativeName>
    <alternativeName>
        <fullName evidence="7">Protein-beta-aspartate methyltransferase</fullName>
        <shortName evidence="7">PIMT</shortName>
    </alternativeName>
</protein>
<dbReference type="GO" id="GO:0005737">
    <property type="term" value="C:cytoplasm"/>
    <property type="evidence" value="ECO:0007669"/>
    <property type="project" value="UniProtKB-SubCell"/>
</dbReference>
<dbReference type="InterPro" id="IPR000682">
    <property type="entry name" value="PCMT"/>
</dbReference>
<reference evidence="8" key="1">
    <citation type="journal article" date="2020" name="mSystems">
        <title>Genome- and Community-Level Interaction Insights into Carbon Utilization and Element Cycling Functions of Hydrothermarchaeota in Hydrothermal Sediment.</title>
        <authorList>
            <person name="Zhou Z."/>
            <person name="Liu Y."/>
            <person name="Xu W."/>
            <person name="Pan J."/>
            <person name="Luo Z.H."/>
            <person name="Li M."/>
        </authorList>
    </citation>
    <scope>NUCLEOTIDE SEQUENCE [LARGE SCALE GENOMIC DNA]</scope>
    <source>
        <strain evidence="8">HyVt-76</strain>
    </source>
</reference>
<organism evidence="8">
    <name type="scientific">Caldithrix abyssi</name>
    <dbReference type="NCBI Taxonomy" id="187145"/>
    <lineage>
        <taxon>Bacteria</taxon>
        <taxon>Pseudomonadati</taxon>
        <taxon>Calditrichota</taxon>
        <taxon>Calditrichia</taxon>
        <taxon>Calditrichales</taxon>
        <taxon>Calditrichaceae</taxon>
        <taxon>Caldithrix</taxon>
    </lineage>
</organism>
<dbReference type="EC" id="2.1.1.77" evidence="7"/>
<dbReference type="NCBIfam" id="TIGR00080">
    <property type="entry name" value="pimt"/>
    <property type="match status" value="1"/>
</dbReference>
<evidence type="ECO:0000313" key="8">
    <source>
        <dbReference type="EMBL" id="HHE54177.1"/>
    </source>
</evidence>
<dbReference type="CDD" id="cd02440">
    <property type="entry name" value="AdoMet_MTases"/>
    <property type="match status" value="1"/>
</dbReference>
<keyword evidence="4 7" id="KW-0489">Methyltransferase</keyword>
<dbReference type="HAMAP" id="MF_00090">
    <property type="entry name" value="PIMT"/>
    <property type="match status" value="1"/>
</dbReference>
<dbReference type="PROSITE" id="PS01279">
    <property type="entry name" value="PCMT"/>
    <property type="match status" value="1"/>
</dbReference>
<dbReference type="EMBL" id="DRTD01000016">
    <property type="protein sequence ID" value="HHE54177.1"/>
    <property type="molecule type" value="Genomic_DNA"/>
</dbReference>
<evidence type="ECO:0000256" key="7">
    <source>
        <dbReference type="HAMAP-Rule" id="MF_00090"/>
    </source>
</evidence>
<comment type="similarity">
    <text evidence="2 7">Belongs to the methyltransferase superfamily. L-isoaspartyl/D-aspartyl protein methyltransferase family.</text>
</comment>
<dbReference type="Proteomes" id="UP000886111">
    <property type="component" value="Unassembled WGS sequence"/>
</dbReference>
<comment type="caution">
    <text evidence="8">The sequence shown here is derived from an EMBL/GenBank/DDBJ whole genome shotgun (WGS) entry which is preliminary data.</text>
</comment>
<keyword evidence="3 7" id="KW-0963">Cytoplasm</keyword>
<dbReference type="Gene3D" id="3.40.50.150">
    <property type="entry name" value="Vaccinia Virus protein VP39"/>
    <property type="match status" value="1"/>
</dbReference>
<dbReference type="GO" id="GO:0032259">
    <property type="term" value="P:methylation"/>
    <property type="evidence" value="ECO:0007669"/>
    <property type="project" value="UniProtKB-KW"/>
</dbReference>
<keyword evidence="5 7" id="KW-0808">Transferase</keyword>
<sequence length="211" mass="23612">MIYEKKIKELVNHLRQMGITDDRVLQAMQKVPRHLFVGKGMELQAYEDKALPIGYGQTISHPSTVAQMTQALQLKPGEKVLEIGTGSGYQASILCELGCQVYTIETIRALAIQAEKRLKELKYTYRFVMKIGDGSKGWPEKGPFDAIIVTAASPMKPIHLFGQLNDRGRLIAPIGDRDKQTLMLFQKNGEQISEKKLTKLSFVPLTGAHGW</sequence>
<comment type="subcellular location">
    <subcellularLocation>
        <location evidence="1 7">Cytoplasm</location>
    </subcellularLocation>
</comment>